<dbReference type="SUPFAM" id="SSF51905">
    <property type="entry name" value="FAD/NAD(P)-binding domain"/>
    <property type="match status" value="1"/>
</dbReference>
<dbReference type="Gene3D" id="3.50.50.60">
    <property type="entry name" value="FAD/NAD(P)-binding domain"/>
    <property type="match status" value="1"/>
</dbReference>
<evidence type="ECO:0000313" key="2">
    <source>
        <dbReference type="EMBL" id="NKY84624.1"/>
    </source>
</evidence>
<dbReference type="AlphaFoldDB" id="A0A7X6LU31"/>
<dbReference type="PANTHER" id="PTHR46865:SF2">
    <property type="entry name" value="MONOOXYGENASE"/>
    <property type="match status" value="1"/>
</dbReference>
<sequence>MSLSILISGAGIGGPSLAYWLGRLGHRVTVVEQSPVLRAGGGAAVDFRGDQMTLLERMGVLADIRSNATGMGDQLVVDAASRTRTRFPSALFSGEVEIDRGDLARILYEHSATHADYVFGDRITAIDQSSEDGVTVRFAHAGTRDYDLVVGADGLHSGVRQLVFGAEQRFRRDLGYYVAAFSTPNTFGLDHRGLIYNEPGRYLSVASARDRARAQVGFVFAAPPAELDRHDIEAQKRFIHRHYAETGWKAPELLAALADATDLYLDSLSQIRLDRWSAGRVALLGDAAWCAGPGGNGTGHAMLGAYTLAGELAAADGDHRRAFARYEQIMRPAVEKSQRFATGAGAFLAPATRWRIRRRDLTYRVLSTSVMSGVFTWLSGRSAATGALAEYPLPAALTR</sequence>
<dbReference type="PANTHER" id="PTHR46865">
    <property type="entry name" value="OXIDOREDUCTASE-RELATED"/>
    <property type="match status" value="1"/>
</dbReference>
<accession>A0A7X6LU31</accession>
<dbReference type="Pfam" id="PF01494">
    <property type="entry name" value="FAD_binding_3"/>
    <property type="match status" value="1"/>
</dbReference>
<reference evidence="2 3" key="1">
    <citation type="submission" date="2020-04" db="EMBL/GenBank/DDBJ databases">
        <title>MicrobeNet Type strains.</title>
        <authorList>
            <person name="Nicholson A.C."/>
        </authorList>
    </citation>
    <scope>NUCLEOTIDE SEQUENCE [LARGE SCALE GENOMIC DNA]</scope>
    <source>
        <strain evidence="2 3">DSM 44445</strain>
    </source>
</reference>
<evidence type="ECO:0000259" key="1">
    <source>
        <dbReference type="Pfam" id="PF01494"/>
    </source>
</evidence>
<organism evidence="2 3">
    <name type="scientific">Nocardia veterana</name>
    <dbReference type="NCBI Taxonomy" id="132249"/>
    <lineage>
        <taxon>Bacteria</taxon>
        <taxon>Bacillati</taxon>
        <taxon>Actinomycetota</taxon>
        <taxon>Actinomycetes</taxon>
        <taxon>Mycobacteriales</taxon>
        <taxon>Nocardiaceae</taxon>
        <taxon>Nocardia</taxon>
    </lineage>
</organism>
<dbReference type="InterPro" id="IPR002938">
    <property type="entry name" value="FAD-bd"/>
</dbReference>
<dbReference type="InterPro" id="IPR036188">
    <property type="entry name" value="FAD/NAD-bd_sf"/>
</dbReference>
<feature type="domain" description="FAD-binding" evidence="1">
    <location>
        <begin position="4"/>
        <end position="336"/>
    </location>
</feature>
<dbReference type="EMBL" id="JAAXPE010000002">
    <property type="protein sequence ID" value="NKY84624.1"/>
    <property type="molecule type" value="Genomic_DNA"/>
</dbReference>
<dbReference type="PRINTS" id="PR00420">
    <property type="entry name" value="RNGMNOXGNASE"/>
</dbReference>
<dbReference type="GO" id="GO:0071949">
    <property type="term" value="F:FAD binding"/>
    <property type="evidence" value="ECO:0007669"/>
    <property type="project" value="InterPro"/>
</dbReference>
<dbReference type="InterPro" id="IPR051704">
    <property type="entry name" value="FAD_aromatic-hydroxylase"/>
</dbReference>
<gene>
    <name evidence="2" type="ORF">HGA07_03155</name>
</gene>
<keyword evidence="3" id="KW-1185">Reference proteome</keyword>
<dbReference type="Gene3D" id="3.30.9.10">
    <property type="entry name" value="D-Amino Acid Oxidase, subunit A, domain 2"/>
    <property type="match status" value="1"/>
</dbReference>
<dbReference type="RefSeq" id="WP_040720674.1">
    <property type="nucleotide sequence ID" value="NZ_CAWPHS010000012.1"/>
</dbReference>
<name>A0A7X6LU31_9NOCA</name>
<proteinExistence type="predicted"/>
<evidence type="ECO:0000313" key="3">
    <source>
        <dbReference type="Proteomes" id="UP000523447"/>
    </source>
</evidence>
<comment type="caution">
    <text evidence="2">The sequence shown here is derived from an EMBL/GenBank/DDBJ whole genome shotgun (WGS) entry which is preliminary data.</text>
</comment>
<protein>
    <submittedName>
        <fullName evidence="2">FAD-dependent oxidoreductase</fullName>
    </submittedName>
</protein>
<dbReference type="Proteomes" id="UP000523447">
    <property type="component" value="Unassembled WGS sequence"/>
</dbReference>